<dbReference type="InterPro" id="IPR000160">
    <property type="entry name" value="GGDEF_dom"/>
</dbReference>
<dbReference type="CDD" id="cd01949">
    <property type="entry name" value="GGDEF"/>
    <property type="match status" value="1"/>
</dbReference>
<dbReference type="SUPFAM" id="SSF55073">
    <property type="entry name" value="Nucleotide cyclase"/>
    <property type="match status" value="1"/>
</dbReference>
<organism evidence="5 6">
    <name type="scientific">Tardiphaga alba</name>
    <dbReference type="NCBI Taxonomy" id="340268"/>
    <lineage>
        <taxon>Bacteria</taxon>
        <taxon>Pseudomonadati</taxon>
        <taxon>Pseudomonadota</taxon>
        <taxon>Alphaproteobacteria</taxon>
        <taxon>Hyphomicrobiales</taxon>
        <taxon>Nitrobacteraceae</taxon>
        <taxon>Tardiphaga</taxon>
    </lineage>
</organism>
<dbReference type="Gene3D" id="3.30.70.270">
    <property type="match status" value="1"/>
</dbReference>
<dbReference type="PROSITE" id="PS50887">
    <property type="entry name" value="GGDEF"/>
    <property type="match status" value="1"/>
</dbReference>
<dbReference type="RefSeq" id="WP_211908829.1">
    <property type="nucleotide sequence ID" value="NZ_CP036498.1"/>
</dbReference>
<dbReference type="NCBIfam" id="TIGR00254">
    <property type="entry name" value="GGDEF"/>
    <property type="match status" value="1"/>
</dbReference>
<evidence type="ECO:0000256" key="3">
    <source>
        <dbReference type="SAM" id="Phobius"/>
    </source>
</evidence>
<keyword evidence="6" id="KW-1185">Reference proteome</keyword>
<dbReference type="SMART" id="SM00267">
    <property type="entry name" value="GGDEF"/>
    <property type="match status" value="1"/>
</dbReference>
<evidence type="ECO:0000256" key="1">
    <source>
        <dbReference type="ARBA" id="ARBA00012528"/>
    </source>
</evidence>
<comment type="catalytic activity">
    <reaction evidence="2">
        <text>2 GTP = 3',3'-c-di-GMP + 2 diphosphate</text>
        <dbReference type="Rhea" id="RHEA:24898"/>
        <dbReference type="ChEBI" id="CHEBI:33019"/>
        <dbReference type="ChEBI" id="CHEBI:37565"/>
        <dbReference type="ChEBI" id="CHEBI:58805"/>
        <dbReference type="EC" id="2.7.7.65"/>
    </reaction>
</comment>
<gene>
    <name evidence="5" type="ORF">RPMA_16475</name>
</gene>
<dbReference type="EC" id="2.7.7.65" evidence="1"/>
<dbReference type="InterPro" id="IPR029787">
    <property type="entry name" value="Nucleotide_cyclase"/>
</dbReference>
<dbReference type="Proteomes" id="UP000682843">
    <property type="component" value="Chromosome"/>
</dbReference>
<keyword evidence="3" id="KW-1133">Transmembrane helix</keyword>
<keyword evidence="3" id="KW-0472">Membrane</keyword>
<dbReference type="Pfam" id="PF00990">
    <property type="entry name" value="GGDEF"/>
    <property type="match status" value="1"/>
</dbReference>
<reference evidence="5 6" key="1">
    <citation type="submission" date="2019-02" db="EMBL/GenBank/DDBJ databases">
        <title>Emended description of the genus Rhodopseudomonas and description of Rhodopseudomonas albus sp. nov., a non-phototrophic, heavy-metal-tolerant bacterium isolated from garden soil.</title>
        <authorList>
            <person name="Bao Z."/>
            <person name="Cao W.W."/>
            <person name="Sato Y."/>
            <person name="Nishizawa T."/>
            <person name="Zhao J."/>
            <person name="Guo Y."/>
            <person name="Ohta H."/>
        </authorList>
    </citation>
    <scope>NUCLEOTIDE SEQUENCE [LARGE SCALE GENOMIC DNA]</scope>
    <source>
        <strain evidence="5 6">SK50-23</strain>
    </source>
</reference>
<dbReference type="EMBL" id="CP036498">
    <property type="protein sequence ID" value="QUS40251.1"/>
    <property type="molecule type" value="Genomic_DNA"/>
</dbReference>
<feature type="transmembrane region" description="Helical" evidence="3">
    <location>
        <begin position="38"/>
        <end position="59"/>
    </location>
</feature>
<sequence length="417" mass="44932">MSLDSSTLYLVATLVAAMLGGMLLFFGRQERITALNWWGCAYLLGSVAVGLWTLAGPLLGEMLSLLFNAVGFVACGMVWTAARVFHGRRPNWAGLFLGAIAWIAAIMLLPAEMTPLRATIGAGIVALYAMLTAYELGTERRKSVQRRWPTVLIPLLHGFVLMLPIVLGDLLHADDKTFGASIWVTAFAVELVLYAVGTVFLIFMLVSERTVAAHKVAASCDPLTGLFNRRGFSEVTARMIEREAKAGRPVTVLIFDIDHFKSINDRFGHPAGDEVLKLFATVITNTLRITDLTGRIGGEEFASMLPCTLEEAMQAAERVREAFANCGVEVDETPVVTTVSIGVAGGPAGTEFDVLLAAADTALYQAKRGGRNRVQAAEEEPLSLEQGRKAAISGQASPSRVRNVVRSGVTMNMQSAQ</sequence>
<protein>
    <recommendedName>
        <fullName evidence="1">diguanylate cyclase</fullName>
        <ecNumber evidence="1">2.7.7.65</ecNumber>
    </recommendedName>
</protein>
<feature type="transmembrane region" description="Helical" evidence="3">
    <location>
        <begin position="148"/>
        <end position="168"/>
    </location>
</feature>
<keyword evidence="3" id="KW-0812">Transmembrane</keyword>
<evidence type="ECO:0000256" key="2">
    <source>
        <dbReference type="ARBA" id="ARBA00034247"/>
    </source>
</evidence>
<feature type="transmembrane region" description="Helical" evidence="3">
    <location>
        <begin position="116"/>
        <end position="136"/>
    </location>
</feature>
<dbReference type="PANTHER" id="PTHR45138">
    <property type="entry name" value="REGULATORY COMPONENTS OF SENSORY TRANSDUCTION SYSTEM"/>
    <property type="match status" value="1"/>
</dbReference>
<feature type="transmembrane region" description="Helical" evidence="3">
    <location>
        <begin position="65"/>
        <end position="85"/>
    </location>
</feature>
<dbReference type="InterPro" id="IPR043128">
    <property type="entry name" value="Rev_trsase/Diguanyl_cyclase"/>
</dbReference>
<feature type="transmembrane region" description="Helical" evidence="3">
    <location>
        <begin position="180"/>
        <end position="206"/>
    </location>
</feature>
<feature type="domain" description="GGDEF" evidence="4">
    <location>
        <begin position="248"/>
        <end position="379"/>
    </location>
</feature>
<feature type="transmembrane region" description="Helical" evidence="3">
    <location>
        <begin position="6"/>
        <end position="26"/>
    </location>
</feature>
<dbReference type="PANTHER" id="PTHR45138:SF9">
    <property type="entry name" value="DIGUANYLATE CYCLASE DGCM-RELATED"/>
    <property type="match status" value="1"/>
</dbReference>
<feature type="transmembrane region" description="Helical" evidence="3">
    <location>
        <begin position="92"/>
        <end position="110"/>
    </location>
</feature>
<dbReference type="InterPro" id="IPR050469">
    <property type="entry name" value="Diguanylate_Cyclase"/>
</dbReference>
<name>A0ABX8AAC1_9BRAD</name>
<evidence type="ECO:0000259" key="4">
    <source>
        <dbReference type="PROSITE" id="PS50887"/>
    </source>
</evidence>
<evidence type="ECO:0000313" key="5">
    <source>
        <dbReference type="EMBL" id="QUS40251.1"/>
    </source>
</evidence>
<proteinExistence type="predicted"/>
<accession>A0ABX8AAC1</accession>
<evidence type="ECO:0000313" key="6">
    <source>
        <dbReference type="Proteomes" id="UP000682843"/>
    </source>
</evidence>